<organism evidence="23 24">
    <name type="scientific">Austropuccinia psidii MF-1</name>
    <dbReference type="NCBI Taxonomy" id="1389203"/>
    <lineage>
        <taxon>Eukaryota</taxon>
        <taxon>Fungi</taxon>
        <taxon>Dikarya</taxon>
        <taxon>Basidiomycota</taxon>
        <taxon>Pucciniomycotina</taxon>
        <taxon>Pucciniomycetes</taxon>
        <taxon>Pucciniales</taxon>
        <taxon>Sphaerophragmiaceae</taxon>
        <taxon>Austropuccinia</taxon>
    </lineage>
</organism>
<evidence type="ECO:0000256" key="17">
    <source>
        <dbReference type="ARBA" id="ARBA00023113"/>
    </source>
</evidence>
<keyword evidence="17" id="KW-0917">Virion maturation</keyword>
<dbReference type="InterPro" id="IPR001584">
    <property type="entry name" value="Integrase_cat-core"/>
</dbReference>
<evidence type="ECO:0000256" key="11">
    <source>
        <dbReference type="ARBA" id="ARBA00022840"/>
    </source>
</evidence>
<keyword evidence="8" id="KW-0547">Nucleotide-binding</keyword>
<keyword evidence="16" id="KW-0239">DNA-directed DNA polymerase</keyword>
<dbReference type="Gene3D" id="3.30.420.10">
    <property type="entry name" value="Ribonuclease H-like superfamily/Ribonuclease H"/>
    <property type="match status" value="1"/>
</dbReference>
<feature type="compositionally biased region" description="Basic and acidic residues" evidence="21">
    <location>
        <begin position="197"/>
        <end position="207"/>
    </location>
</feature>
<dbReference type="GO" id="GO:0015074">
    <property type="term" value="P:DNA integration"/>
    <property type="evidence" value="ECO:0007669"/>
    <property type="project" value="UniProtKB-KW"/>
</dbReference>
<comment type="catalytic activity">
    <reaction evidence="19">
        <text>DNA(n) + a 2'-deoxyribonucleoside 5'-triphosphate = DNA(n+1) + diphosphate</text>
        <dbReference type="Rhea" id="RHEA:22508"/>
        <dbReference type="Rhea" id="RHEA-COMP:17339"/>
        <dbReference type="Rhea" id="RHEA-COMP:17340"/>
        <dbReference type="ChEBI" id="CHEBI:33019"/>
        <dbReference type="ChEBI" id="CHEBI:61560"/>
        <dbReference type="ChEBI" id="CHEBI:173112"/>
        <dbReference type="EC" id="2.7.7.49"/>
    </reaction>
</comment>
<evidence type="ECO:0000256" key="15">
    <source>
        <dbReference type="ARBA" id="ARBA00022918"/>
    </source>
</evidence>
<dbReference type="InterPro" id="IPR054722">
    <property type="entry name" value="PolX-like_BBD"/>
</dbReference>
<evidence type="ECO:0000256" key="1">
    <source>
        <dbReference type="ARBA" id="ARBA00002180"/>
    </source>
</evidence>
<dbReference type="InterPro" id="IPR012337">
    <property type="entry name" value="RNaseH-like_sf"/>
</dbReference>
<keyword evidence="13" id="KW-0694">RNA-binding</keyword>
<keyword evidence="10" id="KW-0378">Hydrolase</keyword>
<dbReference type="GO" id="GO:0008233">
    <property type="term" value="F:peptidase activity"/>
    <property type="evidence" value="ECO:0007669"/>
    <property type="project" value="UniProtKB-KW"/>
</dbReference>
<dbReference type="PANTHER" id="PTHR42648">
    <property type="entry name" value="TRANSPOSASE, PUTATIVE-RELATED"/>
    <property type="match status" value="1"/>
</dbReference>
<feature type="region of interest" description="Disordered" evidence="21">
    <location>
        <begin position="197"/>
        <end position="238"/>
    </location>
</feature>
<evidence type="ECO:0000256" key="6">
    <source>
        <dbReference type="ARBA" id="ARBA00022722"/>
    </source>
</evidence>
<feature type="domain" description="Integrase catalytic" evidence="22">
    <location>
        <begin position="432"/>
        <end position="555"/>
    </location>
</feature>
<dbReference type="GO" id="GO:0046872">
    <property type="term" value="F:metal ion binding"/>
    <property type="evidence" value="ECO:0007669"/>
    <property type="project" value="UniProtKB-KW"/>
</dbReference>
<dbReference type="GO" id="GO:0032196">
    <property type="term" value="P:transposition"/>
    <property type="evidence" value="ECO:0007669"/>
    <property type="project" value="UniProtKB-KW"/>
</dbReference>
<dbReference type="GO" id="GO:0006310">
    <property type="term" value="P:DNA recombination"/>
    <property type="evidence" value="ECO:0007669"/>
    <property type="project" value="UniProtKB-KW"/>
</dbReference>
<keyword evidence="6" id="KW-0540">Nuclease</keyword>
<keyword evidence="16" id="KW-0808">Transferase</keyword>
<reference evidence="23" key="1">
    <citation type="submission" date="2021-03" db="EMBL/GenBank/DDBJ databases">
        <title>Draft genome sequence of rust myrtle Austropuccinia psidii MF-1, a brazilian biotype.</title>
        <authorList>
            <person name="Quecine M.C."/>
            <person name="Pachon D.M.R."/>
            <person name="Bonatelli M.L."/>
            <person name="Correr F.H."/>
            <person name="Franceschini L.M."/>
            <person name="Leite T.F."/>
            <person name="Margarido G.R.A."/>
            <person name="Almeida C.A."/>
            <person name="Ferrarezi J.A."/>
            <person name="Labate C.A."/>
        </authorList>
    </citation>
    <scope>NUCLEOTIDE SEQUENCE</scope>
    <source>
        <strain evidence="23">MF-1</strain>
    </source>
</reference>
<keyword evidence="24" id="KW-1185">Reference proteome</keyword>
<dbReference type="GO" id="GO:0003964">
    <property type="term" value="F:RNA-directed DNA polymerase activity"/>
    <property type="evidence" value="ECO:0007669"/>
    <property type="project" value="UniProtKB-KW"/>
</dbReference>
<keyword evidence="15" id="KW-0695">RNA-directed DNA polymerase</keyword>
<evidence type="ECO:0000256" key="16">
    <source>
        <dbReference type="ARBA" id="ARBA00022932"/>
    </source>
</evidence>
<protein>
    <recommendedName>
        <fullName evidence="22">Integrase catalytic domain-containing protein</fullName>
    </recommendedName>
</protein>
<evidence type="ECO:0000256" key="21">
    <source>
        <dbReference type="SAM" id="MobiDB-lite"/>
    </source>
</evidence>
<evidence type="ECO:0000256" key="12">
    <source>
        <dbReference type="ARBA" id="ARBA00022842"/>
    </source>
</evidence>
<evidence type="ECO:0000256" key="9">
    <source>
        <dbReference type="ARBA" id="ARBA00022759"/>
    </source>
</evidence>
<dbReference type="GO" id="GO:0005524">
    <property type="term" value="F:ATP binding"/>
    <property type="evidence" value="ECO:0007669"/>
    <property type="project" value="UniProtKB-KW"/>
</dbReference>
<keyword evidence="9" id="KW-0255">Endonuclease</keyword>
<evidence type="ECO:0000313" key="24">
    <source>
        <dbReference type="Proteomes" id="UP000765509"/>
    </source>
</evidence>
<dbReference type="EMBL" id="AVOT02021311">
    <property type="protein sequence ID" value="MBW0510063.1"/>
    <property type="molecule type" value="Genomic_DNA"/>
</dbReference>
<dbReference type="InterPro" id="IPR039537">
    <property type="entry name" value="Retrotran_Ty1/copia-like"/>
</dbReference>
<evidence type="ECO:0000259" key="22">
    <source>
        <dbReference type="PROSITE" id="PS50994"/>
    </source>
</evidence>
<sequence>MLYWCPGHEEIEGYCKVDELAKEATVNNNIDNQNIIPSSLSKLQQNAKHITPILSPLTEEEKKRVKFKTGRIKIAESLGTLEKGIAALIHQLREGHVPLNAYSIRIKSIQNNKFPKCDTNNQAKFLSKFNENNPKVLYNSITLYYQSNQSKNQARVFLDEIAIKSESAYKIKHFCQNGTHNPITKHSANQCRQLHPELKKQTRDKNNKRNANQQNHNRAKHTSQKPPFIFEEDDSSSNDTQVVNYSKAYAAKSNQYPTSSYLDTAPSSHMIGHWKFFQTYKKKFMSVETADGSHTLVLDHGLVEFKLNDSKVKLHCIHVPEIKETLISMGRLWDSGFSMIRRNHNHFDVKNNKEVLMNGKVCNNMFELNLEIVPPKQSELACVLISGEKLHNHAGHPGIEVLKMMFPQVSSVPFCDACALSKSHRQPYKGKLPRAPYVGHTIHSDLSRRRISPPSIDGANYYLKLTDDYSRFKTVYIIKNKLETFDAIKDYLNEVEQKHGTKVKILVNDNGGEYLSRQLQNLLEENDIKMVLTTPYSPQQNPISERGNQTTSEKA</sequence>
<evidence type="ECO:0000256" key="18">
    <source>
        <dbReference type="ARBA" id="ARBA00023172"/>
    </source>
</evidence>
<keyword evidence="5" id="KW-0548">Nucleotidyltransferase</keyword>
<keyword evidence="11" id="KW-0067">ATP-binding</keyword>
<evidence type="ECO:0000256" key="4">
    <source>
        <dbReference type="ARBA" id="ARBA00022670"/>
    </source>
</evidence>
<dbReference type="GO" id="GO:0004519">
    <property type="term" value="F:endonuclease activity"/>
    <property type="evidence" value="ECO:0007669"/>
    <property type="project" value="UniProtKB-KW"/>
</dbReference>
<dbReference type="Proteomes" id="UP000765509">
    <property type="component" value="Unassembled WGS sequence"/>
</dbReference>
<keyword evidence="18" id="KW-0233">DNA recombination</keyword>
<dbReference type="SUPFAM" id="SSF53098">
    <property type="entry name" value="Ribonuclease H-like"/>
    <property type="match status" value="1"/>
</dbReference>
<feature type="region of interest" description="Disordered" evidence="21">
    <location>
        <begin position="535"/>
        <end position="555"/>
    </location>
</feature>
<dbReference type="GO" id="GO:0003887">
    <property type="term" value="F:DNA-directed DNA polymerase activity"/>
    <property type="evidence" value="ECO:0007669"/>
    <property type="project" value="UniProtKB-KW"/>
</dbReference>
<evidence type="ECO:0000256" key="5">
    <source>
        <dbReference type="ARBA" id="ARBA00022695"/>
    </source>
</evidence>
<evidence type="ECO:0000256" key="19">
    <source>
        <dbReference type="ARBA" id="ARBA00048173"/>
    </source>
</evidence>
<keyword evidence="2" id="KW-0815">Transposition</keyword>
<evidence type="ECO:0000256" key="10">
    <source>
        <dbReference type="ARBA" id="ARBA00022801"/>
    </source>
</evidence>
<evidence type="ECO:0000313" key="23">
    <source>
        <dbReference type="EMBL" id="MBW0510063.1"/>
    </source>
</evidence>
<keyword evidence="12" id="KW-0460">Magnesium</keyword>
<accession>A0A9Q3DY52</accession>
<dbReference type="GO" id="GO:0006508">
    <property type="term" value="P:proteolysis"/>
    <property type="evidence" value="ECO:0007669"/>
    <property type="project" value="UniProtKB-KW"/>
</dbReference>
<dbReference type="AlphaFoldDB" id="A0A9Q3DY52"/>
<evidence type="ECO:0000256" key="20">
    <source>
        <dbReference type="ARBA" id="ARBA00049244"/>
    </source>
</evidence>
<comment type="catalytic activity">
    <reaction evidence="20">
        <text>DNA(n) + a 2'-deoxyribonucleoside 5'-triphosphate = DNA(n+1) + diphosphate</text>
        <dbReference type="Rhea" id="RHEA:22508"/>
        <dbReference type="Rhea" id="RHEA-COMP:17339"/>
        <dbReference type="Rhea" id="RHEA-COMP:17340"/>
        <dbReference type="ChEBI" id="CHEBI:33019"/>
        <dbReference type="ChEBI" id="CHEBI:61560"/>
        <dbReference type="ChEBI" id="CHEBI:173112"/>
        <dbReference type="EC" id="2.7.7.7"/>
    </reaction>
</comment>
<proteinExistence type="predicted"/>
<dbReference type="InterPro" id="IPR036397">
    <property type="entry name" value="RNaseH_sf"/>
</dbReference>
<dbReference type="GO" id="GO:0003723">
    <property type="term" value="F:RNA binding"/>
    <property type="evidence" value="ECO:0007669"/>
    <property type="project" value="UniProtKB-KW"/>
</dbReference>
<evidence type="ECO:0000256" key="13">
    <source>
        <dbReference type="ARBA" id="ARBA00022884"/>
    </source>
</evidence>
<dbReference type="PANTHER" id="PTHR42648:SF11">
    <property type="entry name" value="TRANSPOSON TY4-P GAG-POL POLYPROTEIN"/>
    <property type="match status" value="1"/>
</dbReference>
<dbReference type="Pfam" id="PF00665">
    <property type="entry name" value="rve"/>
    <property type="match status" value="1"/>
</dbReference>
<keyword evidence="7" id="KW-0479">Metal-binding</keyword>
<comment type="caution">
    <text evidence="23">The sequence shown here is derived from an EMBL/GenBank/DDBJ whole genome shotgun (WGS) entry which is preliminary data.</text>
</comment>
<dbReference type="GO" id="GO:0005634">
    <property type="term" value="C:nucleus"/>
    <property type="evidence" value="ECO:0007669"/>
    <property type="project" value="UniProtKB-ARBA"/>
</dbReference>
<dbReference type="PROSITE" id="PS50994">
    <property type="entry name" value="INTEGRASE"/>
    <property type="match status" value="1"/>
</dbReference>
<keyword evidence="3" id="KW-1188">Viral release from host cell</keyword>
<evidence type="ECO:0000256" key="7">
    <source>
        <dbReference type="ARBA" id="ARBA00022723"/>
    </source>
</evidence>
<comment type="function">
    <text evidence="1">The aspartyl protease (PR) mediates the proteolytic cleavages of the Gag and Gag-Pol polyproteins after assembly of the VLP.</text>
</comment>
<keyword evidence="14" id="KW-0229">DNA integration</keyword>
<evidence type="ECO:0000256" key="2">
    <source>
        <dbReference type="ARBA" id="ARBA00022578"/>
    </source>
</evidence>
<gene>
    <name evidence="23" type="ORF">O181_049778</name>
</gene>
<name>A0A9Q3DY52_9BASI</name>
<evidence type="ECO:0000256" key="14">
    <source>
        <dbReference type="ARBA" id="ARBA00022908"/>
    </source>
</evidence>
<dbReference type="Pfam" id="PF22936">
    <property type="entry name" value="Pol_BBD"/>
    <property type="match status" value="1"/>
</dbReference>
<evidence type="ECO:0000256" key="3">
    <source>
        <dbReference type="ARBA" id="ARBA00022612"/>
    </source>
</evidence>
<keyword evidence="4" id="KW-0645">Protease</keyword>
<evidence type="ECO:0000256" key="8">
    <source>
        <dbReference type="ARBA" id="ARBA00022741"/>
    </source>
</evidence>